<dbReference type="EMBL" id="CABWKQ010000020">
    <property type="protein sequence ID" value="VWX35893.1"/>
    <property type="molecule type" value="Genomic_DNA"/>
</dbReference>
<dbReference type="Proteomes" id="UP000439752">
    <property type="component" value="Unassembled WGS sequence"/>
</dbReference>
<keyword evidence="2" id="KW-1185">Reference proteome</keyword>
<reference evidence="1 2" key="1">
    <citation type="submission" date="2019-10" db="EMBL/GenBank/DDBJ databases">
        <authorList>
            <person name="Karimi E."/>
        </authorList>
    </citation>
    <scope>NUCLEOTIDE SEQUENCE [LARGE SCALE GENOMIC DNA]</scope>
    <source>
        <strain evidence="1">Exiguobacterium sp. 9Y</strain>
    </source>
</reference>
<organism evidence="1 2">
    <name type="scientific">Exiguobacterium oxidotolerans</name>
    <dbReference type="NCBI Taxonomy" id="223958"/>
    <lineage>
        <taxon>Bacteria</taxon>
        <taxon>Bacillati</taxon>
        <taxon>Bacillota</taxon>
        <taxon>Bacilli</taxon>
        <taxon>Bacillales</taxon>
        <taxon>Bacillales Family XII. Incertae Sedis</taxon>
        <taxon>Exiguobacterium</taxon>
    </lineage>
</organism>
<accession>A0A653IAX1</accession>
<sequence length="55" mass="6527">MHRGRLLFYVKERRIIQRTLSLGGIFYEEDIDRGGKHGVPTRRMLDDRHRTGSTK</sequence>
<evidence type="ECO:0000313" key="1">
    <source>
        <dbReference type="EMBL" id="VWX35893.1"/>
    </source>
</evidence>
<dbReference type="AlphaFoldDB" id="A0A653IAX1"/>
<proteinExistence type="predicted"/>
<gene>
    <name evidence="1" type="ORF">EXIGUO9Y_270031</name>
</gene>
<evidence type="ECO:0000313" key="2">
    <source>
        <dbReference type="Proteomes" id="UP000439752"/>
    </source>
</evidence>
<protein>
    <submittedName>
        <fullName evidence="1">Uncharacterized protein</fullName>
    </submittedName>
</protein>
<name>A0A653IAX1_9BACL</name>